<dbReference type="Proteomes" id="UP001220225">
    <property type="component" value="Unassembled WGS sequence"/>
</dbReference>
<gene>
    <name evidence="1" type="ORF">PSI14_14715</name>
</gene>
<proteinExistence type="predicted"/>
<sequence>MTLFTRKQEPSAYTKRQFVKAQQLPVLDGSLSLCDYLRQMGEHRAFIVAEILDKNITDNKKPHPKR</sequence>
<dbReference type="EMBL" id="JAQRFN010000021">
    <property type="protein sequence ID" value="MDC9598064.1"/>
    <property type="molecule type" value="Genomic_DNA"/>
</dbReference>
<evidence type="ECO:0000313" key="1">
    <source>
        <dbReference type="EMBL" id="MDC9598064.1"/>
    </source>
</evidence>
<reference evidence="1 2" key="1">
    <citation type="submission" date="2023-02" db="EMBL/GenBank/DDBJ databases">
        <title>Entomopathogenic bacteria.</title>
        <authorList>
            <person name="Machado R.A."/>
        </authorList>
    </citation>
    <scope>NUCLEOTIDE SEQUENCE [LARGE SCALE GENOMIC DNA]</scope>
    <source>
        <strain evidence="1 2">XENO-2</strain>
    </source>
</reference>
<dbReference type="RefSeq" id="WP_273576588.1">
    <property type="nucleotide sequence ID" value="NZ_JAQRFN010000021.1"/>
</dbReference>
<organism evidence="1 2">
    <name type="scientific">Xenorhabdus anantnagensis</name>
    <dbReference type="NCBI Taxonomy" id="3025875"/>
    <lineage>
        <taxon>Bacteria</taxon>
        <taxon>Pseudomonadati</taxon>
        <taxon>Pseudomonadota</taxon>
        <taxon>Gammaproteobacteria</taxon>
        <taxon>Enterobacterales</taxon>
        <taxon>Morganellaceae</taxon>
        <taxon>Xenorhabdus</taxon>
    </lineage>
</organism>
<accession>A0ABT5LV29</accession>
<comment type="caution">
    <text evidence="1">The sequence shown here is derived from an EMBL/GenBank/DDBJ whole genome shotgun (WGS) entry which is preliminary data.</text>
</comment>
<protein>
    <recommendedName>
        <fullName evidence="3">Transposase</fullName>
    </recommendedName>
</protein>
<name>A0ABT5LV29_9GAMM</name>
<evidence type="ECO:0008006" key="3">
    <source>
        <dbReference type="Google" id="ProtNLM"/>
    </source>
</evidence>
<keyword evidence="2" id="KW-1185">Reference proteome</keyword>
<evidence type="ECO:0000313" key="2">
    <source>
        <dbReference type="Proteomes" id="UP001220225"/>
    </source>
</evidence>